<accession>A0ABX1DHJ3</accession>
<keyword evidence="2" id="KW-1185">Reference proteome</keyword>
<protein>
    <submittedName>
        <fullName evidence="1">Uncharacterized protein</fullName>
    </submittedName>
</protein>
<evidence type="ECO:0000313" key="2">
    <source>
        <dbReference type="Proteomes" id="UP000704467"/>
    </source>
</evidence>
<sequence>MGGRPPFDIHRTYGRRLCWLNLLEQFPGATNGAIPNTGCHLHHFIIVRLLGVRSQRRRLVTPRNAFIDLNAFRECVLCVLVGLRQRSAGVVNLRGHMKFIAWHVCAPGKKGKSAKRTLIFLYKVKPAVEDF</sequence>
<dbReference type="EMBL" id="JAAVLN010000001">
    <property type="protein sequence ID" value="NKC02404.1"/>
    <property type="molecule type" value="Genomic_DNA"/>
</dbReference>
<organism evidence="1 2">
    <name type="scientific">Brucella haematophila</name>
    <dbReference type="NCBI Taxonomy" id="419474"/>
    <lineage>
        <taxon>Bacteria</taxon>
        <taxon>Pseudomonadati</taxon>
        <taxon>Pseudomonadota</taxon>
        <taxon>Alphaproteobacteria</taxon>
        <taxon>Hyphomicrobiales</taxon>
        <taxon>Brucellaceae</taxon>
        <taxon>Brucella/Ochrobactrum group</taxon>
        <taxon>Brucella</taxon>
    </lineage>
</organism>
<name>A0ABX1DHJ3_9HYPH</name>
<reference evidence="1 2" key="1">
    <citation type="submission" date="2020-03" db="EMBL/GenBank/DDBJ databases">
        <title>Whole genome sequencing of clinical and environmental type strains of Ochrobactrum.</title>
        <authorList>
            <person name="Dharne M."/>
        </authorList>
    </citation>
    <scope>NUCLEOTIDE SEQUENCE [LARGE SCALE GENOMIC DNA]</scope>
    <source>
        <strain evidence="1 2">CIP 109452</strain>
    </source>
</reference>
<gene>
    <name evidence="1" type="ORF">HED55_00380</name>
</gene>
<evidence type="ECO:0000313" key="1">
    <source>
        <dbReference type="EMBL" id="NKC02404.1"/>
    </source>
</evidence>
<dbReference type="Proteomes" id="UP000704467">
    <property type="component" value="Unassembled WGS sequence"/>
</dbReference>
<proteinExistence type="predicted"/>
<comment type="caution">
    <text evidence="1">The sequence shown here is derived from an EMBL/GenBank/DDBJ whole genome shotgun (WGS) entry which is preliminary data.</text>
</comment>